<protein>
    <submittedName>
        <fullName evidence="3">FGF</fullName>
    </submittedName>
</protein>
<name>A0A914HC99_GLORO</name>
<proteinExistence type="inferred from homology"/>
<dbReference type="WBParaSite" id="Gr19_v10_g15778.t1">
    <property type="protein sequence ID" value="Gr19_v10_g15778.t1"/>
    <property type="gene ID" value="Gr19_v10_g15778"/>
</dbReference>
<dbReference type="CDD" id="cd00058">
    <property type="entry name" value="beta-trefoil_FGF"/>
    <property type="match status" value="1"/>
</dbReference>
<reference evidence="3" key="1">
    <citation type="submission" date="2022-11" db="UniProtKB">
        <authorList>
            <consortium name="WormBaseParasite"/>
        </authorList>
    </citation>
    <scope>IDENTIFICATION</scope>
</reference>
<dbReference type="SMART" id="SM00442">
    <property type="entry name" value="FGF"/>
    <property type="match status" value="1"/>
</dbReference>
<evidence type="ECO:0000313" key="3">
    <source>
        <dbReference type="WBParaSite" id="Gr19_v10_g15778.t1"/>
    </source>
</evidence>
<dbReference type="InterPro" id="IPR056378">
    <property type="entry name" value="Let-756-like_FGF"/>
</dbReference>
<evidence type="ECO:0000313" key="2">
    <source>
        <dbReference type="Proteomes" id="UP000887572"/>
    </source>
</evidence>
<dbReference type="PRINTS" id="PR00262">
    <property type="entry name" value="IL1HBGF"/>
</dbReference>
<dbReference type="GO" id="GO:0008083">
    <property type="term" value="F:growth factor activity"/>
    <property type="evidence" value="ECO:0007669"/>
    <property type="project" value="InterPro"/>
</dbReference>
<dbReference type="SUPFAM" id="SSF50353">
    <property type="entry name" value="Cytokine"/>
    <property type="match status" value="1"/>
</dbReference>
<dbReference type="Pfam" id="PF00167">
    <property type="entry name" value="FGF"/>
    <property type="match status" value="1"/>
</dbReference>
<accession>A0A914HC99</accession>
<dbReference type="PANTHER" id="PTHR11486">
    <property type="entry name" value="FIBROBLAST GROWTH FACTOR"/>
    <property type="match status" value="1"/>
</dbReference>
<organism evidence="2 3">
    <name type="scientific">Globodera rostochiensis</name>
    <name type="common">Golden nematode worm</name>
    <name type="synonym">Heterodera rostochiensis</name>
    <dbReference type="NCBI Taxonomy" id="31243"/>
    <lineage>
        <taxon>Eukaryota</taxon>
        <taxon>Metazoa</taxon>
        <taxon>Ecdysozoa</taxon>
        <taxon>Nematoda</taxon>
        <taxon>Chromadorea</taxon>
        <taxon>Rhabditida</taxon>
        <taxon>Tylenchina</taxon>
        <taxon>Tylenchomorpha</taxon>
        <taxon>Tylenchoidea</taxon>
        <taxon>Heteroderidae</taxon>
        <taxon>Heteroderinae</taxon>
        <taxon>Globodera</taxon>
    </lineage>
</organism>
<dbReference type="AlphaFoldDB" id="A0A914HC99"/>
<dbReference type="Gene3D" id="2.80.10.50">
    <property type="match status" value="1"/>
</dbReference>
<dbReference type="InterPro" id="IPR002209">
    <property type="entry name" value="Fibroblast_GF_fam"/>
</dbReference>
<dbReference type="InterPro" id="IPR008996">
    <property type="entry name" value="IL1/FGF"/>
</dbReference>
<dbReference type="Proteomes" id="UP000887572">
    <property type="component" value="Unplaced"/>
</dbReference>
<sequence length="313" mass="35520">MRIRPPAAGVLALSLVLQQPCPSSSKDGSLGQQRLIDRCAHRAQHKQRRNHSAASDSSMWHRLGNALSGQNGTYGRTPPFVNGLPVRQVRYDHVHRRGALFCRTGNWLELVGEPGQRVEVRGTRTENSKFTVLEFLAVAFGLVSIRAVTNQHYLCMDSSGQLYAAPDSRYSAECVFMEEMMHNYYNLYSSCAYGSAQSPWFVALRRTGRQRRGRHSRRRQKSSHFVIVETNGDKTEGGTDGSTVLDGFGHSNTRVGSWAWKYFYDLYTAHQKHPRRSHKKLRWELPKEVVLLDAHGRHRRTQKTNEATAIGAR</sequence>
<keyword evidence="2" id="KW-1185">Reference proteome</keyword>
<comment type="similarity">
    <text evidence="1">Belongs to the heparin-binding growth factors family.</text>
</comment>
<evidence type="ECO:0000256" key="1">
    <source>
        <dbReference type="ARBA" id="ARBA00007936"/>
    </source>
</evidence>